<dbReference type="SUPFAM" id="SSF53756">
    <property type="entry name" value="UDP-Glycosyltransferase/glycogen phosphorylase"/>
    <property type="match status" value="1"/>
</dbReference>
<name>A0A414WFW9_BACUN</name>
<accession>A0A414WFW9</accession>
<dbReference type="EMBL" id="QRJL01000002">
    <property type="protein sequence ID" value="RHH33246.1"/>
    <property type="molecule type" value="Genomic_DNA"/>
</dbReference>
<reference evidence="1 2" key="1">
    <citation type="submission" date="2018-08" db="EMBL/GenBank/DDBJ databases">
        <title>A genome reference for cultivated species of the human gut microbiota.</title>
        <authorList>
            <person name="Zou Y."/>
            <person name="Xue W."/>
            <person name="Luo G."/>
        </authorList>
    </citation>
    <scope>NUCLEOTIDE SEQUENCE [LARGE SCALE GENOMIC DNA]</scope>
    <source>
        <strain evidence="1 2">AM18-14LB</strain>
    </source>
</reference>
<protein>
    <recommendedName>
        <fullName evidence="3">Capsule polysaccharide biosynthesis protein</fullName>
    </recommendedName>
</protein>
<dbReference type="Proteomes" id="UP000283766">
    <property type="component" value="Unassembled WGS sequence"/>
</dbReference>
<sequence>MDYLEDKKLLELRFSNGMMILPFVRYKLLCSKNQDNTSSSSRNPVSKPTIFFRLFSNLIRIRVKKKKLVFFSSTLFNVEVEGEKGIYYNSMDGYYYDLFPEDSLLIEDADEEFEWRAKNSYKSMSFIRTYLLFLSFTLSRVFNKIKPIRRIDFDYIIKNYPELYTIEELGRLDYFHRIYYSLIKWVLKKTQCNLIAVNCGSYGETYAPLIKAAHDLGIKVIEMQHGAILQSHLGYHADDFIVNHDEYATYLPDILYSFGDYWKQYIDWKYEIISVGSPHLNRYIKQYASEEVINDFLIISQPSIREHVLSFAKDLASFYPEKKIVLRLHPRDVIQFYQEIIDEYSNLSLSFSEINLYKDISQSHYIVGGYSTCLFEAMAFHKKIIIIDIPIVRKYFPADVGVWVKSAIELEMLDRDNWNTIDSSQLWADGFEEKVKQRLKGYTK</sequence>
<dbReference type="AlphaFoldDB" id="A0A414WFW9"/>
<proteinExistence type="predicted"/>
<evidence type="ECO:0008006" key="3">
    <source>
        <dbReference type="Google" id="ProtNLM"/>
    </source>
</evidence>
<dbReference type="RefSeq" id="WP_118273983.1">
    <property type="nucleotide sequence ID" value="NZ_CAXSNS010000006.1"/>
</dbReference>
<evidence type="ECO:0000313" key="2">
    <source>
        <dbReference type="Proteomes" id="UP000283766"/>
    </source>
</evidence>
<evidence type="ECO:0000313" key="1">
    <source>
        <dbReference type="EMBL" id="RHH33246.1"/>
    </source>
</evidence>
<gene>
    <name evidence="1" type="ORF">DW216_03410</name>
</gene>
<organism evidence="1 2">
    <name type="scientific">Bacteroides uniformis</name>
    <dbReference type="NCBI Taxonomy" id="820"/>
    <lineage>
        <taxon>Bacteria</taxon>
        <taxon>Pseudomonadati</taxon>
        <taxon>Bacteroidota</taxon>
        <taxon>Bacteroidia</taxon>
        <taxon>Bacteroidales</taxon>
        <taxon>Bacteroidaceae</taxon>
        <taxon>Bacteroides</taxon>
    </lineage>
</organism>
<comment type="caution">
    <text evidence="1">The sequence shown here is derived from an EMBL/GenBank/DDBJ whole genome shotgun (WGS) entry which is preliminary data.</text>
</comment>